<dbReference type="Proteomes" id="UP000587524">
    <property type="component" value="Unassembled WGS sequence"/>
</dbReference>
<organism evidence="1 2">
    <name type="scientific">Aminobacter ciceronei</name>
    <dbReference type="NCBI Taxonomy" id="150723"/>
    <lineage>
        <taxon>Bacteria</taxon>
        <taxon>Pseudomonadati</taxon>
        <taxon>Pseudomonadota</taxon>
        <taxon>Alphaproteobacteria</taxon>
        <taxon>Hyphomicrobiales</taxon>
        <taxon>Phyllobacteriaceae</taxon>
        <taxon>Aminobacter</taxon>
    </lineage>
</organism>
<protein>
    <submittedName>
        <fullName evidence="1">Uncharacterized protein</fullName>
    </submittedName>
</protein>
<keyword evidence="2" id="KW-1185">Reference proteome</keyword>
<gene>
    <name evidence="1" type="ORF">HNQ97_000584</name>
</gene>
<evidence type="ECO:0000313" key="2">
    <source>
        <dbReference type="Proteomes" id="UP000587524"/>
    </source>
</evidence>
<accession>A0ABR6C1Q0</accession>
<name>A0ABR6C1Q0_9HYPH</name>
<dbReference type="EMBL" id="JACJHZ010000002">
    <property type="protein sequence ID" value="MBA9018598.1"/>
    <property type="molecule type" value="Genomic_DNA"/>
</dbReference>
<proteinExistence type="predicted"/>
<evidence type="ECO:0000313" key="1">
    <source>
        <dbReference type="EMBL" id="MBA9018598.1"/>
    </source>
</evidence>
<reference evidence="1 2" key="1">
    <citation type="submission" date="2020-08" db="EMBL/GenBank/DDBJ databases">
        <title>Genomic Encyclopedia of Type Strains, Phase IV (KMG-IV): sequencing the most valuable type-strain genomes for metagenomic binning, comparative biology and taxonomic classification.</title>
        <authorList>
            <person name="Goeker M."/>
        </authorList>
    </citation>
    <scope>NUCLEOTIDE SEQUENCE [LARGE SCALE GENOMIC DNA]</scope>
    <source>
        <strain evidence="1 2">DSM 17455</strain>
    </source>
</reference>
<comment type="caution">
    <text evidence="1">The sequence shown here is derived from an EMBL/GenBank/DDBJ whole genome shotgun (WGS) entry which is preliminary data.</text>
</comment>
<sequence length="125" mass="13227">MSELVERLRDIYANDDHARGCEGRTYSCSCGFDDRTFQTAEEAASELSRLQQALAAAEARIAAVYVSLTNCPHDMGYDLECGPIGCRLDLTAEGGCVCSGIGPALAPSTDPASLPALLAETRGRP</sequence>